<dbReference type="PROSITE" id="PS50090">
    <property type="entry name" value="MYB_LIKE"/>
    <property type="match status" value="2"/>
</dbReference>
<evidence type="ECO:0000313" key="8">
    <source>
        <dbReference type="EMBL" id="KHJ80776.1"/>
    </source>
</evidence>
<feature type="domain" description="Myb-like" evidence="6">
    <location>
        <begin position="18"/>
        <end position="71"/>
    </location>
</feature>
<feature type="domain" description="HTH myb-type" evidence="7">
    <location>
        <begin position="78"/>
        <end position="127"/>
    </location>
</feature>
<keyword evidence="4" id="KW-0804">Transcription</keyword>
<dbReference type="PROSITE" id="PS51294">
    <property type="entry name" value="HTH_MYB"/>
    <property type="match status" value="2"/>
</dbReference>
<evidence type="ECO:0000259" key="6">
    <source>
        <dbReference type="PROSITE" id="PS50090"/>
    </source>
</evidence>
<keyword evidence="5" id="KW-0539">Nucleus</keyword>
<dbReference type="PANTHER" id="PTHR46621">
    <property type="entry name" value="SNRNA-ACTIVATING PROTEIN COMPLEX SUBUNIT 4"/>
    <property type="match status" value="1"/>
</dbReference>
<evidence type="ECO:0000256" key="3">
    <source>
        <dbReference type="ARBA" id="ARBA00023125"/>
    </source>
</evidence>
<dbReference type="GO" id="GO:0005634">
    <property type="term" value="C:nucleus"/>
    <property type="evidence" value="ECO:0007669"/>
    <property type="project" value="UniProtKB-SubCell"/>
</dbReference>
<evidence type="ECO:0000256" key="2">
    <source>
        <dbReference type="ARBA" id="ARBA00023015"/>
    </source>
</evidence>
<dbReference type="AlphaFoldDB" id="A0A0B1SA52"/>
<dbReference type="InterPro" id="IPR051575">
    <property type="entry name" value="Myb-like_DNA-bd"/>
</dbReference>
<proteinExistence type="predicted"/>
<dbReference type="Pfam" id="PF00249">
    <property type="entry name" value="Myb_DNA-binding"/>
    <property type="match status" value="2"/>
</dbReference>
<dbReference type="EMBL" id="KN599177">
    <property type="protein sequence ID" value="KHJ80776.1"/>
    <property type="molecule type" value="Genomic_DNA"/>
</dbReference>
<evidence type="ECO:0000256" key="5">
    <source>
        <dbReference type="ARBA" id="ARBA00023242"/>
    </source>
</evidence>
<dbReference type="Proteomes" id="UP000053660">
    <property type="component" value="Unassembled WGS sequence"/>
</dbReference>
<evidence type="ECO:0000256" key="1">
    <source>
        <dbReference type="ARBA" id="ARBA00004123"/>
    </source>
</evidence>
<evidence type="ECO:0000256" key="4">
    <source>
        <dbReference type="ARBA" id="ARBA00023163"/>
    </source>
</evidence>
<dbReference type="Gene3D" id="1.10.10.60">
    <property type="entry name" value="Homeodomain-like"/>
    <property type="match status" value="2"/>
</dbReference>
<dbReference type="GO" id="GO:0042796">
    <property type="term" value="P:snRNA transcription by RNA polymerase III"/>
    <property type="evidence" value="ECO:0007669"/>
    <property type="project" value="TreeGrafter"/>
</dbReference>
<dbReference type="InterPro" id="IPR017930">
    <property type="entry name" value="Myb_dom"/>
</dbReference>
<evidence type="ECO:0000259" key="7">
    <source>
        <dbReference type="PROSITE" id="PS51294"/>
    </source>
</evidence>
<organism evidence="8 9">
    <name type="scientific">Oesophagostomum dentatum</name>
    <name type="common">Nodular worm</name>
    <dbReference type="NCBI Taxonomy" id="61180"/>
    <lineage>
        <taxon>Eukaryota</taxon>
        <taxon>Metazoa</taxon>
        <taxon>Ecdysozoa</taxon>
        <taxon>Nematoda</taxon>
        <taxon>Chromadorea</taxon>
        <taxon>Rhabditida</taxon>
        <taxon>Rhabditina</taxon>
        <taxon>Rhabditomorpha</taxon>
        <taxon>Strongyloidea</taxon>
        <taxon>Strongylidae</taxon>
        <taxon>Oesophagostomum</taxon>
    </lineage>
</organism>
<comment type="subcellular location">
    <subcellularLocation>
        <location evidence="1">Nucleus</location>
    </subcellularLocation>
</comment>
<protein>
    <submittedName>
        <fullName evidence="8">Myb-like DNA-binding domain protein</fullName>
    </submittedName>
</protein>
<dbReference type="OrthoDB" id="2143914at2759"/>
<dbReference type="GO" id="GO:0019185">
    <property type="term" value="C:snRNA-activating protein complex"/>
    <property type="evidence" value="ECO:0007669"/>
    <property type="project" value="TreeGrafter"/>
</dbReference>
<name>A0A0B1SA52_OESDE</name>
<dbReference type="InterPro" id="IPR009057">
    <property type="entry name" value="Homeodomain-like_sf"/>
</dbReference>
<gene>
    <name evidence="8" type="ORF">OESDEN_19545</name>
</gene>
<feature type="domain" description="Myb-like" evidence="6">
    <location>
        <begin position="78"/>
        <end position="123"/>
    </location>
</feature>
<dbReference type="GO" id="GO:0042795">
    <property type="term" value="P:snRNA transcription by RNA polymerase II"/>
    <property type="evidence" value="ECO:0007669"/>
    <property type="project" value="TreeGrafter"/>
</dbReference>
<dbReference type="PANTHER" id="PTHR46621:SF1">
    <property type="entry name" value="SNRNA-ACTIVATING PROTEIN COMPLEX SUBUNIT 4"/>
    <property type="match status" value="1"/>
</dbReference>
<dbReference type="SUPFAM" id="SSF46689">
    <property type="entry name" value="Homeodomain-like"/>
    <property type="match status" value="2"/>
</dbReference>
<feature type="domain" description="HTH myb-type" evidence="7">
    <location>
        <begin position="18"/>
        <end position="53"/>
    </location>
</feature>
<keyword evidence="3 8" id="KW-0238">DNA-binding</keyword>
<dbReference type="InterPro" id="IPR001005">
    <property type="entry name" value="SANT/Myb"/>
</dbReference>
<dbReference type="GO" id="GO:0001006">
    <property type="term" value="F:RNA polymerase III type 3 promoter sequence-specific DNA binding"/>
    <property type="evidence" value="ECO:0007669"/>
    <property type="project" value="TreeGrafter"/>
</dbReference>
<dbReference type="GO" id="GO:0000978">
    <property type="term" value="F:RNA polymerase II cis-regulatory region sequence-specific DNA binding"/>
    <property type="evidence" value="ECO:0007669"/>
    <property type="project" value="TreeGrafter"/>
</dbReference>
<keyword evidence="2" id="KW-0805">Transcription regulation</keyword>
<sequence length="152" mass="18030">MPGRHRQQVRSRYQRTLDENVRHGRWTDQEDLLLMSAVARFGAKDWNKIAKAVYGSIRWPVQRTVAWCNVLDKCTESGDWTPEEDERLALGIRVFGREKWSKIAEILPRHSPESVRNRYQQLLTAKMRVSAFCRVFSSMFSPLHFCFFFHLR</sequence>
<accession>A0A0B1SA52</accession>
<evidence type="ECO:0000313" key="9">
    <source>
        <dbReference type="Proteomes" id="UP000053660"/>
    </source>
</evidence>
<dbReference type="SMART" id="SM00717">
    <property type="entry name" value="SANT"/>
    <property type="match status" value="2"/>
</dbReference>
<keyword evidence="9" id="KW-1185">Reference proteome</keyword>
<dbReference type="CDD" id="cd00167">
    <property type="entry name" value="SANT"/>
    <property type="match status" value="2"/>
</dbReference>
<reference evidence="8 9" key="1">
    <citation type="submission" date="2014-03" db="EMBL/GenBank/DDBJ databases">
        <title>Draft genome of the hookworm Oesophagostomum dentatum.</title>
        <authorList>
            <person name="Mitreva M."/>
        </authorList>
    </citation>
    <scope>NUCLEOTIDE SEQUENCE [LARGE SCALE GENOMIC DNA]</scope>
    <source>
        <strain evidence="8 9">OD-Hann</strain>
    </source>
</reference>